<protein>
    <submittedName>
        <fullName evidence="1">Class I SAM-dependent methyltransferase</fullName>
        <ecNumber evidence="1">2.1.1.-</ecNumber>
    </submittedName>
</protein>
<dbReference type="RefSeq" id="WP_368847791.1">
    <property type="nucleotide sequence ID" value="NZ_CP194411.1"/>
</dbReference>
<evidence type="ECO:0000313" key="2">
    <source>
        <dbReference type="Proteomes" id="UP001559623"/>
    </source>
</evidence>
<dbReference type="Pfam" id="PF04816">
    <property type="entry name" value="TrmK"/>
    <property type="match status" value="1"/>
</dbReference>
<keyword evidence="1" id="KW-0808">Transferase</keyword>
<dbReference type="Gene3D" id="3.40.50.150">
    <property type="entry name" value="Vaccinia Virus protein VP39"/>
    <property type="match status" value="1"/>
</dbReference>
<dbReference type="EC" id="2.1.1.-" evidence="1"/>
<keyword evidence="2" id="KW-1185">Reference proteome</keyword>
<keyword evidence="1" id="KW-0489">Methyltransferase</keyword>
<dbReference type="EMBL" id="JARVLH010000007">
    <property type="protein sequence ID" value="MEX5286075.1"/>
    <property type="molecule type" value="Genomic_DNA"/>
</dbReference>
<dbReference type="GO" id="GO:0008168">
    <property type="term" value="F:methyltransferase activity"/>
    <property type="evidence" value="ECO:0007669"/>
    <property type="project" value="UniProtKB-KW"/>
</dbReference>
<organism evidence="1 2">
    <name type="scientific">Selenomonas sputigena</name>
    <dbReference type="NCBI Taxonomy" id="69823"/>
    <lineage>
        <taxon>Bacteria</taxon>
        <taxon>Bacillati</taxon>
        <taxon>Bacillota</taxon>
        <taxon>Negativicutes</taxon>
        <taxon>Selenomonadales</taxon>
        <taxon>Selenomonadaceae</taxon>
        <taxon>Selenomonas</taxon>
    </lineage>
</organism>
<dbReference type="GO" id="GO:0032259">
    <property type="term" value="P:methylation"/>
    <property type="evidence" value="ECO:0007669"/>
    <property type="project" value="UniProtKB-KW"/>
</dbReference>
<dbReference type="PIRSF" id="PIRSF018637">
    <property type="entry name" value="TrmK"/>
    <property type="match status" value="1"/>
</dbReference>
<accession>A0ABV3X8D0</accession>
<comment type="caution">
    <text evidence="1">The sequence shown here is derived from an EMBL/GenBank/DDBJ whole genome shotgun (WGS) entry which is preliminary data.</text>
</comment>
<evidence type="ECO:0000313" key="1">
    <source>
        <dbReference type="EMBL" id="MEX5286075.1"/>
    </source>
</evidence>
<reference evidence="1 2" key="1">
    <citation type="submission" date="2023-04" db="EMBL/GenBank/DDBJ databases">
        <title>Genome Sequence of Selenomonas sputigena ATCC 33150.</title>
        <authorList>
            <person name="Miller D.P."/>
            <person name="Anvari S."/>
            <person name="Polson S.W."/>
            <person name="Macdonald M."/>
            <person name="Mcdowell J.V."/>
        </authorList>
    </citation>
    <scope>NUCLEOTIDE SEQUENCE [LARGE SCALE GENOMIC DNA]</scope>
    <source>
        <strain evidence="1 2">ATCC 33150</strain>
    </source>
</reference>
<dbReference type="SUPFAM" id="SSF53335">
    <property type="entry name" value="S-adenosyl-L-methionine-dependent methyltransferases"/>
    <property type="match status" value="1"/>
</dbReference>
<dbReference type="InterPro" id="IPR029063">
    <property type="entry name" value="SAM-dependent_MTases_sf"/>
</dbReference>
<gene>
    <name evidence="1" type="ORF">QCO44_10610</name>
</gene>
<dbReference type="InterPro" id="IPR006901">
    <property type="entry name" value="TrmK"/>
</dbReference>
<dbReference type="Proteomes" id="UP001559623">
    <property type="component" value="Unassembled WGS sequence"/>
</dbReference>
<sequence length="231" mass="24795">MRKKQGLGARLAAVAAFVHTGARLADIGTDHAGLPLELLAAGKISCAVAADVHAGPFEAANRAVQSRKAKNIEVRRGDGLTVLAPGEVDAVAVAGMGGSLICHILAEGAAVLTEVKSLVLQPQNDAAELRAWLYDHGWHIADEALALEDGRIYEILLAEPGEEKKPDALLLEIGPVLWRKKPPLLRRHIERLLSRERRIANGIGKSESAKKSAGYEAVRKKIAALEEKLIW</sequence>
<dbReference type="PANTHER" id="PTHR38451">
    <property type="entry name" value="TRNA (ADENINE(22)-N(1))-METHYLTRANSFERASE"/>
    <property type="match status" value="1"/>
</dbReference>
<proteinExistence type="predicted"/>
<name>A0ABV3X8D0_9FIRM</name>
<dbReference type="PANTHER" id="PTHR38451:SF1">
    <property type="entry name" value="TRNA (ADENINE(22)-N(1))-METHYLTRANSFERASE"/>
    <property type="match status" value="1"/>
</dbReference>